<dbReference type="Proteomes" id="UP000233387">
    <property type="component" value="Unassembled WGS sequence"/>
</dbReference>
<feature type="chain" id="PRO_5014982035" description="DUF2279 domain-containing protein" evidence="1">
    <location>
        <begin position="20"/>
        <end position="294"/>
    </location>
</feature>
<dbReference type="InterPro" id="IPR018736">
    <property type="entry name" value="DUF2279_periplasmic_lipo"/>
</dbReference>
<dbReference type="RefSeq" id="WP_165778049.1">
    <property type="nucleotide sequence ID" value="NZ_NKXO01000003.1"/>
</dbReference>
<keyword evidence="1" id="KW-0732">Signal</keyword>
<dbReference type="Pfam" id="PF10043">
    <property type="entry name" value="DUF2279"/>
    <property type="match status" value="1"/>
</dbReference>
<evidence type="ECO:0008006" key="4">
    <source>
        <dbReference type="Google" id="ProtNLM"/>
    </source>
</evidence>
<name>A0A2N3IK68_9BACT</name>
<comment type="caution">
    <text evidence="2">The sequence shown here is derived from an EMBL/GenBank/DDBJ whole genome shotgun (WGS) entry which is preliminary data.</text>
</comment>
<sequence length="294" mass="34108">MKFSFSFLIALLFSFHLSAQDTLTKPLHKKRLYWIIGAGGATYAGSLVLLNEAWYKNSPRTQFHFFDDNPQWRQIDKIGHAYSAYHISRASTELFQWAGLQRKKAMLWGAITSQILMTPIEIFDGFSASYGASWGDLLANFSGALLWWGQGQLWQEPHLHFKFSFSQSPYASLRPNVLGKNLSEQILKDYNGQTYWLSVDLAYFVKSKKFPAWLNLALGTGASEMVYAREPENNANGFQSYRRFYLGVDFHLQNIPTKNRLLKKIFWTLGTIRLPAPALEYNFRNGFHWHWLYF</sequence>
<evidence type="ECO:0000313" key="2">
    <source>
        <dbReference type="EMBL" id="PKQ70671.1"/>
    </source>
</evidence>
<dbReference type="AlphaFoldDB" id="A0A2N3IK68"/>
<gene>
    <name evidence="2" type="ORF">Rain11_0208</name>
</gene>
<organism evidence="2 3">
    <name type="scientific">Raineya orbicola</name>
    <dbReference type="NCBI Taxonomy" id="2016530"/>
    <lineage>
        <taxon>Bacteria</taxon>
        <taxon>Pseudomonadati</taxon>
        <taxon>Bacteroidota</taxon>
        <taxon>Cytophagia</taxon>
        <taxon>Cytophagales</taxon>
        <taxon>Raineyaceae</taxon>
        <taxon>Raineya</taxon>
    </lineage>
</organism>
<feature type="signal peptide" evidence="1">
    <location>
        <begin position="1"/>
        <end position="19"/>
    </location>
</feature>
<evidence type="ECO:0000256" key="1">
    <source>
        <dbReference type="SAM" id="SignalP"/>
    </source>
</evidence>
<proteinExistence type="predicted"/>
<dbReference type="EMBL" id="NKXO01000003">
    <property type="protein sequence ID" value="PKQ70671.1"/>
    <property type="molecule type" value="Genomic_DNA"/>
</dbReference>
<evidence type="ECO:0000313" key="3">
    <source>
        <dbReference type="Proteomes" id="UP000233387"/>
    </source>
</evidence>
<keyword evidence="3" id="KW-1185">Reference proteome</keyword>
<reference evidence="2 3" key="1">
    <citation type="submission" date="2017-06" db="EMBL/GenBank/DDBJ databases">
        <title>Raineya orbicola gen. nov., sp. nov. a slightly thermophilic bacterium of the phylum Bacteroidetes and the description of Raineyaceae fam. nov.</title>
        <authorList>
            <person name="Albuquerque L."/>
            <person name="Polonia A.R.M."/>
            <person name="Barroso C."/>
            <person name="Froufe H.J.C."/>
            <person name="Lage O."/>
            <person name="Lobo-Da-Cunha A."/>
            <person name="Egas C."/>
            <person name="Da Costa M.S."/>
        </authorList>
    </citation>
    <scope>NUCLEOTIDE SEQUENCE [LARGE SCALE GENOMIC DNA]</scope>
    <source>
        <strain evidence="2 3">SPSPC-11</strain>
    </source>
</reference>
<accession>A0A2N3IK68</accession>
<protein>
    <recommendedName>
        <fullName evidence="4">DUF2279 domain-containing protein</fullName>
    </recommendedName>
</protein>